<evidence type="ECO:0000256" key="3">
    <source>
        <dbReference type="ARBA" id="ARBA00012513"/>
    </source>
</evidence>
<proteinExistence type="predicted"/>
<dbReference type="InterPro" id="IPR011009">
    <property type="entry name" value="Kinase-like_dom_sf"/>
</dbReference>
<dbReference type="FunFam" id="3.30.200.20:FF:000309">
    <property type="entry name" value="Leucine-rich repeat receptor protein kinase MSP1"/>
    <property type="match status" value="1"/>
</dbReference>
<dbReference type="PROSITE" id="PS00109">
    <property type="entry name" value="PROTEIN_KINASE_TYR"/>
    <property type="match status" value="1"/>
</dbReference>
<dbReference type="GO" id="GO:0005524">
    <property type="term" value="F:ATP binding"/>
    <property type="evidence" value="ECO:0007669"/>
    <property type="project" value="UniProtKB-UniRule"/>
</dbReference>
<evidence type="ECO:0000256" key="11">
    <source>
        <dbReference type="ARBA" id="ARBA00022741"/>
    </source>
</evidence>
<evidence type="ECO:0000256" key="19">
    <source>
        <dbReference type="ARBA" id="ARBA00048679"/>
    </source>
</evidence>
<evidence type="ECO:0000256" key="8">
    <source>
        <dbReference type="ARBA" id="ARBA00022692"/>
    </source>
</evidence>
<sequence length="960" mass="106664">MMLKPLFSLFHLLLFTQLLFILNPYSARAILQEAEALYRWKERIYSQNRSFLSSWSLPNEGQTVNNRTMITPCFWLGVGCVNGSVIRLNLTNVGLTGSLTAFNFSSLPNLSVLDLHSNNLFGNIPSSITNLTKLTSLHLGYNQFYGEIPSELGTLTSLRNLNLASNSLSGHIPPSLGNLTNLSFLVLENNWLEGEIPSELGKLESLTEFRANFNNLTGSLPPSVGDLNNLKVLSVYENQLSGTLPKELGNLTNLALFLVSQNAFSGSLPENICKGGTLEDLCANNNFFTGNVPKWLKNCTSLTRLRIERNQLVGNITEDFGIYPLIDYIDLSYNYFEGEISPNWERCKNMTSLKISNNDISGRIPPELGDATKLQYLDLSSNRLFGGIPKELGSLKSLFYVSLSNNKLTGIIPRELGYLSNLACLDLGMNSLNGTIPEEVGNWPKMIKLNLSRNDLSGHIPWQIGNLVNLQELLDLSRNSLSGQIPFKLGNLADLEILNLSHNELSGEIPATFDQLESLRFIDVSYNRLEGPLPDTQVFQNAPFTSFMENRALCGKISGLMPCPKPLRISNGKPKISVALIIAPVIGLVFILCAIWLLVFFCSSDKKWKVNALEPDFFCVRKFDGKLMYGDIRKATEEFSDKHCIGEGGHGRVYKAVLSAGQIVAVKKLQSIQCTEYGDQKSFTTEIEVLMKIRHRNIVKFYGFCSNVDHSLLVYEYLERGSLRKLLGNEKEARELDWQKRVNIIKGIAFALSYMHHDCSPPVVHRDLSSNNVLLDKDFVARVSDFGTARLLNLDSSNLTQIAGTYGYIAPELAYTMRPTDKCDVYSFGVLSLEIIMGSHPGNLLSPPSSSANSSTSSPSSGFITVLVNYPTSKDLLDPRIPDPTPETGNEIATIIKLATECIKSNPDLRPTMQYVCQQLSPTREMALYESLLERIMSLNTSTSLGSKKASYMRSHSALF</sequence>
<evidence type="ECO:0000256" key="6">
    <source>
        <dbReference type="ARBA" id="ARBA00022614"/>
    </source>
</evidence>
<keyword evidence="6" id="KW-0433">Leucine-rich repeat</keyword>
<evidence type="ECO:0000313" key="24">
    <source>
        <dbReference type="EMBL" id="KAK9666863.1"/>
    </source>
</evidence>
<name>A0AAW1GUX3_SAPOF</name>
<dbReference type="InterPro" id="IPR017441">
    <property type="entry name" value="Protein_kinase_ATP_BS"/>
</dbReference>
<dbReference type="Pfam" id="PF13855">
    <property type="entry name" value="LRR_8"/>
    <property type="match status" value="2"/>
</dbReference>
<keyword evidence="17" id="KW-0325">Glycoprotein</keyword>
<dbReference type="PROSITE" id="PS00107">
    <property type="entry name" value="PROTEIN_KINASE_ATP"/>
    <property type="match status" value="1"/>
</dbReference>
<reference evidence="24" key="1">
    <citation type="submission" date="2024-03" db="EMBL/GenBank/DDBJ databases">
        <title>WGS assembly of Saponaria officinalis var. Norfolk2.</title>
        <authorList>
            <person name="Jenkins J."/>
            <person name="Shu S."/>
            <person name="Grimwood J."/>
            <person name="Barry K."/>
            <person name="Goodstein D."/>
            <person name="Schmutz J."/>
            <person name="Leebens-Mack J."/>
            <person name="Osbourn A."/>
        </authorList>
    </citation>
    <scope>NUCLEOTIDE SEQUENCE [LARGE SCALE GENOMIC DNA]</scope>
    <source>
        <strain evidence="24">JIC</strain>
    </source>
</reference>
<keyword evidence="13 20" id="KW-0067">ATP-binding</keyword>
<evidence type="ECO:0000259" key="23">
    <source>
        <dbReference type="PROSITE" id="PS50011"/>
    </source>
</evidence>
<dbReference type="InterPro" id="IPR008266">
    <property type="entry name" value="Tyr_kinase_AS"/>
</dbReference>
<keyword evidence="16" id="KW-0675">Receptor</keyword>
<dbReference type="GO" id="GO:0005886">
    <property type="term" value="C:plasma membrane"/>
    <property type="evidence" value="ECO:0007669"/>
    <property type="project" value="UniProtKB-SubCell"/>
</dbReference>
<evidence type="ECO:0000256" key="20">
    <source>
        <dbReference type="PROSITE-ProRule" id="PRU10141"/>
    </source>
</evidence>
<evidence type="ECO:0000256" key="12">
    <source>
        <dbReference type="ARBA" id="ARBA00022777"/>
    </source>
</evidence>
<dbReference type="Pfam" id="PF00560">
    <property type="entry name" value="LRR_1"/>
    <property type="match status" value="7"/>
</dbReference>
<feature type="binding site" evidence="20">
    <location>
        <position position="668"/>
    </location>
    <ligand>
        <name>ATP</name>
        <dbReference type="ChEBI" id="CHEBI:30616"/>
    </ligand>
</feature>
<dbReference type="PANTHER" id="PTHR48053">
    <property type="entry name" value="LEUCINE RICH REPEAT FAMILY PROTEIN, EXPRESSED"/>
    <property type="match status" value="1"/>
</dbReference>
<comment type="catalytic activity">
    <reaction evidence="18">
        <text>L-threonyl-[protein] + ATP = O-phospho-L-threonyl-[protein] + ADP + H(+)</text>
        <dbReference type="Rhea" id="RHEA:46608"/>
        <dbReference type="Rhea" id="RHEA-COMP:11060"/>
        <dbReference type="Rhea" id="RHEA-COMP:11605"/>
        <dbReference type="ChEBI" id="CHEBI:15378"/>
        <dbReference type="ChEBI" id="CHEBI:30013"/>
        <dbReference type="ChEBI" id="CHEBI:30616"/>
        <dbReference type="ChEBI" id="CHEBI:61977"/>
        <dbReference type="ChEBI" id="CHEBI:456216"/>
        <dbReference type="EC" id="2.7.11.1"/>
    </reaction>
</comment>
<evidence type="ECO:0000256" key="5">
    <source>
        <dbReference type="ARBA" id="ARBA00022553"/>
    </source>
</evidence>
<dbReference type="Pfam" id="PF00069">
    <property type="entry name" value="Pkinase"/>
    <property type="match status" value="1"/>
</dbReference>
<dbReference type="SMART" id="SM00369">
    <property type="entry name" value="LRR_TYP"/>
    <property type="match status" value="9"/>
</dbReference>
<organism evidence="24 25">
    <name type="scientific">Saponaria officinalis</name>
    <name type="common">Common soapwort</name>
    <name type="synonym">Lychnis saponaria</name>
    <dbReference type="NCBI Taxonomy" id="3572"/>
    <lineage>
        <taxon>Eukaryota</taxon>
        <taxon>Viridiplantae</taxon>
        <taxon>Streptophyta</taxon>
        <taxon>Embryophyta</taxon>
        <taxon>Tracheophyta</taxon>
        <taxon>Spermatophyta</taxon>
        <taxon>Magnoliopsida</taxon>
        <taxon>eudicotyledons</taxon>
        <taxon>Gunneridae</taxon>
        <taxon>Pentapetalae</taxon>
        <taxon>Caryophyllales</taxon>
        <taxon>Caryophyllaceae</taxon>
        <taxon>Caryophylleae</taxon>
        <taxon>Saponaria</taxon>
    </lineage>
</organism>
<keyword evidence="4" id="KW-0723">Serine/threonine-protein kinase</keyword>
<keyword evidence="7" id="KW-0808">Transferase</keyword>
<evidence type="ECO:0000256" key="18">
    <source>
        <dbReference type="ARBA" id="ARBA00047899"/>
    </source>
</evidence>
<dbReference type="InterPro" id="IPR001611">
    <property type="entry name" value="Leu-rich_rpt"/>
</dbReference>
<comment type="catalytic activity">
    <reaction evidence="19">
        <text>L-seryl-[protein] + ATP = O-phospho-L-seryl-[protein] + ADP + H(+)</text>
        <dbReference type="Rhea" id="RHEA:17989"/>
        <dbReference type="Rhea" id="RHEA-COMP:9863"/>
        <dbReference type="Rhea" id="RHEA-COMP:11604"/>
        <dbReference type="ChEBI" id="CHEBI:15378"/>
        <dbReference type="ChEBI" id="CHEBI:29999"/>
        <dbReference type="ChEBI" id="CHEBI:30616"/>
        <dbReference type="ChEBI" id="CHEBI:83421"/>
        <dbReference type="ChEBI" id="CHEBI:456216"/>
        <dbReference type="EC" id="2.7.11.1"/>
    </reaction>
</comment>
<keyword evidence="14 21" id="KW-1133">Transmembrane helix</keyword>
<evidence type="ECO:0000256" key="10">
    <source>
        <dbReference type="ARBA" id="ARBA00022737"/>
    </source>
</evidence>
<dbReference type="InterPro" id="IPR003591">
    <property type="entry name" value="Leu-rich_rpt_typical-subtyp"/>
</dbReference>
<dbReference type="SUPFAM" id="SSF52047">
    <property type="entry name" value="RNI-like"/>
    <property type="match status" value="1"/>
</dbReference>
<feature type="transmembrane region" description="Helical" evidence="21">
    <location>
        <begin position="576"/>
        <end position="601"/>
    </location>
</feature>
<dbReference type="Proteomes" id="UP001443914">
    <property type="component" value="Unassembled WGS sequence"/>
</dbReference>
<dbReference type="InterPro" id="IPR032675">
    <property type="entry name" value="LRR_dom_sf"/>
</dbReference>
<evidence type="ECO:0000256" key="9">
    <source>
        <dbReference type="ARBA" id="ARBA00022729"/>
    </source>
</evidence>
<dbReference type="GO" id="GO:0004674">
    <property type="term" value="F:protein serine/threonine kinase activity"/>
    <property type="evidence" value="ECO:0007669"/>
    <property type="project" value="UniProtKB-KW"/>
</dbReference>
<dbReference type="PANTHER" id="PTHR48053:SF22">
    <property type="entry name" value="MDIS1-INTERACTING RECEPTOR LIKE KINASE 2-LIKE"/>
    <property type="match status" value="1"/>
</dbReference>
<dbReference type="SUPFAM" id="SSF56112">
    <property type="entry name" value="Protein kinase-like (PK-like)"/>
    <property type="match status" value="1"/>
</dbReference>
<dbReference type="FunFam" id="1.10.510.10:FF:000445">
    <property type="entry name" value="MDIS1-interacting receptor like kinase 2"/>
    <property type="match status" value="1"/>
</dbReference>
<dbReference type="InterPro" id="IPR000719">
    <property type="entry name" value="Prot_kinase_dom"/>
</dbReference>
<evidence type="ECO:0000256" key="4">
    <source>
        <dbReference type="ARBA" id="ARBA00022527"/>
    </source>
</evidence>
<dbReference type="EMBL" id="JBDFQZ010000014">
    <property type="protein sequence ID" value="KAK9666863.1"/>
    <property type="molecule type" value="Genomic_DNA"/>
</dbReference>
<evidence type="ECO:0000256" key="14">
    <source>
        <dbReference type="ARBA" id="ARBA00022989"/>
    </source>
</evidence>
<keyword evidence="8 21" id="KW-0812">Transmembrane</keyword>
<accession>A0AAW1GUX3</accession>
<feature type="chain" id="PRO_5043654311" description="non-specific serine/threonine protein kinase" evidence="22">
    <location>
        <begin position="30"/>
        <end position="960"/>
    </location>
</feature>
<keyword evidence="12" id="KW-0418">Kinase</keyword>
<keyword evidence="11 20" id="KW-0547">Nucleotide-binding</keyword>
<evidence type="ECO:0000256" key="21">
    <source>
        <dbReference type="SAM" id="Phobius"/>
    </source>
</evidence>
<comment type="caution">
    <text evidence="24">The sequence shown here is derived from an EMBL/GenBank/DDBJ whole genome shotgun (WGS) entry which is preliminary data.</text>
</comment>
<feature type="domain" description="Protein kinase" evidence="23">
    <location>
        <begin position="639"/>
        <end position="924"/>
    </location>
</feature>
<dbReference type="Gene3D" id="1.10.510.10">
    <property type="entry name" value="Transferase(Phosphotransferase) domain 1"/>
    <property type="match status" value="1"/>
</dbReference>
<keyword evidence="9 22" id="KW-0732">Signal</keyword>
<evidence type="ECO:0000256" key="15">
    <source>
        <dbReference type="ARBA" id="ARBA00023136"/>
    </source>
</evidence>
<evidence type="ECO:0000256" key="1">
    <source>
        <dbReference type="ARBA" id="ARBA00004236"/>
    </source>
</evidence>
<keyword evidence="15 21" id="KW-0472">Membrane</keyword>
<dbReference type="Gene3D" id="3.80.10.10">
    <property type="entry name" value="Ribonuclease Inhibitor"/>
    <property type="match status" value="2"/>
</dbReference>
<dbReference type="Gene3D" id="3.30.200.20">
    <property type="entry name" value="Phosphorylase Kinase, domain 1"/>
    <property type="match status" value="1"/>
</dbReference>
<dbReference type="FunFam" id="3.80.10.10:FF:000400">
    <property type="entry name" value="Nuclear pore complex protein NUP107"/>
    <property type="match status" value="1"/>
</dbReference>
<feature type="signal peptide" evidence="22">
    <location>
        <begin position="1"/>
        <end position="29"/>
    </location>
</feature>
<dbReference type="AlphaFoldDB" id="A0AAW1GUX3"/>
<comment type="subcellular location">
    <subcellularLocation>
        <location evidence="1">Cell membrane</location>
    </subcellularLocation>
    <subcellularLocation>
        <location evidence="2">Membrane</location>
        <topology evidence="2">Single-pass type I membrane protein</topology>
    </subcellularLocation>
</comment>
<evidence type="ECO:0000313" key="25">
    <source>
        <dbReference type="Proteomes" id="UP001443914"/>
    </source>
</evidence>
<dbReference type="InterPro" id="IPR051716">
    <property type="entry name" value="Plant_RL_S/T_kinase"/>
</dbReference>
<evidence type="ECO:0000256" key="13">
    <source>
        <dbReference type="ARBA" id="ARBA00022840"/>
    </source>
</evidence>
<protein>
    <recommendedName>
        <fullName evidence="3">non-specific serine/threonine protein kinase</fullName>
        <ecNumber evidence="3">2.7.11.1</ecNumber>
    </recommendedName>
</protein>
<keyword evidence="10" id="KW-0677">Repeat</keyword>
<evidence type="ECO:0000256" key="2">
    <source>
        <dbReference type="ARBA" id="ARBA00004479"/>
    </source>
</evidence>
<evidence type="ECO:0000256" key="7">
    <source>
        <dbReference type="ARBA" id="ARBA00022679"/>
    </source>
</evidence>
<dbReference type="SUPFAM" id="SSF52058">
    <property type="entry name" value="L domain-like"/>
    <property type="match status" value="1"/>
</dbReference>
<dbReference type="FunFam" id="3.80.10.10:FF:000177">
    <property type="entry name" value="Leucine-rich repeat receptor-like serine/threonine-protein kinase At1g17230"/>
    <property type="match status" value="1"/>
</dbReference>
<keyword evidence="5" id="KW-0597">Phosphoprotein</keyword>
<dbReference type="EC" id="2.7.11.1" evidence="3"/>
<gene>
    <name evidence="24" type="ORF">RND81_14G216800</name>
</gene>
<dbReference type="PROSITE" id="PS50011">
    <property type="entry name" value="PROTEIN_KINASE_DOM"/>
    <property type="match status" value="1"/>
</dbReference>
<keyword evidence="25" id="KW-1185">Reference proteome</keyword>
<evidence type="ECO:0000256" key="16">
    <source>
        <dbReference type="ARBA" id="ARBA00023170"/>
    </source>
</evidence>
<dbReference type="PRINTS" id="PR00019">
    <property type="entry name" value="LEURICHRPT"/>
</dbReference>
<evidence type="ECO:0000256" key="17">
    <source>
        <dbReference type="ARBA" id="ARBA00023180"/>
    </source>
</evidence>
<evidence type="ECO:0000256" key="22">
    <source>
        <dbReference type="SAM" id="SignalP"/>
    </source>
</evidence>